<dbReference type="CDD" id="cd00180">
    <property type="entry name" value="PKc"/>
    <property type="match status" value="1"/>
</dbReference>
<evidence type="ECO:0000313" key="11">
    <source>
        <dbReference type="EMBL" id="KAH7264915.1"/>
    </source>
</evidence>
<keyword evidence="5 11" id="KW-0418">Kinase</keyword>
<dbReference type="Pfam" id="PF00069">
    <property type="entry name" value="Pkinase"/>
    <property type="match status" value="1"/>
</dbReference>
<dbReference type="InterPro" id="IPR053235">
    <property type="entry name" value="Ser_Thr_kinase"/>
</dbReference>
<keyword evidence="4" id="KW-0547">Nucleotide-binding</keyword>
<dbReference type="Gene3D" id="1.10.510.10">
    <property type="entry name" value="Transferase(Phosphotransferase) domain 1"/>
    <property type="match status" value="1"/>
</dbReference>
<feature type="region of interest" description="Disordered" evidence="9">
    <location>
        <begin position="560"/>
        <end position="633"/>
    </location>
</feature>
<evidence type="ECO:0000256" key="6">
    <source>
        <dbReference type="ARBA" id="ARBA00022840"/>
    </source>
</evidence>
<dbReference type="PANTHER" id="PTHR24361:SF433">
    <property type="entry name" value="PROTEIN KINASE DOMAIN-CONTAINING PROTEIN"/>
    <property type="match status" value="1"/>
</dbReference>
<evidence type="ECO:0000256" key="4">
    <source>
        <dbReference type="ARBA" id="ARBA00022741"/>
    </source>
</evidence>
<evidence type="ECO:0000256" key="7">
    <source>
        <dbReference type="ARBA" id="ARBA00047899"/>
    </source>
</evidence>
<feature type="compositionally biased region" description="Basic residues" evidence="9">
    <location>
        <begin position="620"/>
        <end position="633"/>
    </location>
</feature>
<name>A0A9P9KN68_FUSRE</name>
<comment type="catalytic activity">
    <reaction evidence="8">
        <text>L-seryl-[protein] + ATP = O-phospho-L-seryl-[protein] + ADP + H(+)</text>
        <dbReference type="Rhea" id="RHEA:17989"/>
        <dbReference type="Rhea" id="RHEA-COMP:9863"/>
        <dbReference type="Rhea" id="RHEA-COMP:11604"/>
        <dbReference type="ChEBI" id="CHEBI:15378"/>
        <dbReference type="ChEBI" id="CHEBI:29999"/>
        <dbReference type="ChEBI" id="CHEBI:30616"/>
        <dbReference type="ChEBI" id="CHEBI:83421"/>
        <dbReference type="ChEBI" id="CHEBI:456216"/>
        <dbReference type="EC" id="2.7.11.1"/>
    </reaction>
</comment>
<reference evidence="11" key="1">
    <citation type="journal article" date="2021" name="Nat. Commun.">
        <title>Genetic determinants of endophytism in the Arabidopsis root mycobiome.</title>
        <authorList>
            <person name="Mesny F."/>
            <person name="Miyauchi S."/>
            <person name="Thiergart T."/>
            <person name="Pickel B."/>
            <person name="Atanasova L."/>
            <person name="Karlsson M."/>
            <person name="Huettel B."/>
            <person name="Barry K.W."/>
            <person name="Haridas S."/>
            <person name="Chen C."/>
            <person name="Bauer D."/>
            <person name="Andreopoulos W."/>
            <person name="Pangilinan J."/>
            <person name="LaButti K."/>
            <person name="Riley R."/>
            <person name="Lipzen A."/>
            <person name="Clum A."/>
            <person name="Drula E."/>
            <person name="Henrissat B."/>
            <person name="Kohler A."/>
            <person name="Grigoriev I.V."/>
            <person name="Martin F.M."/>
            <person name="Hacquard S."/>
        </authorList>
    </citation>
    <scope>NUCLEOTIDE SEQUENCE</scope>
    <source>
        <strain evidence="11">MPI-CAGE-AT-0023</strain>
    </source>
</reference>
<dbReference type="Proteomes" id="UP000720189">
    <property type="component" value="Unassembled WGS sequence"/>
</dbReference>
<dbReference type="EC" id="2.7.11.1" evidence="1"/>
<organism evidence="11 12">
    <name type="scientific">Fusarium redolens</name>
    <dbReference type="NCBI Taxonomy" id="48865"/>
    <lineage>
        <taxon>Eukaryota</taxon>
        <taxon>Fungi</taxon>
        <taxon>Dikarya</taxon>
        <taxon>Ascomycota</taxon>
        <taxon>Pezizomycotina</taxon>
        <taxon>Sordariomycetes</taxon>
        <taxon>Hypocreomycetidae</taxon>
        <taxon>Hypocreales</taxon>
        <taxon>Nectriaceae</taxon>
        <taxon>Fusarium</taxon>
        <taxon>Fusarium redolens species complex</taxon>
    </lineage>
</organism>
<dbReference type="GO" id="GO:0005524">
    <property type="term" value="F:ATP binding"/>
    <property type="evidence" value="ECO:0007669"/>
    <property type="project" value="UniProtKB-KW"/>
</dbReference>
<evidence type="ECO:0000256" key="3">
    <source>
        <dbReference type="ARBA" id="ARBA00022679"/>
    </source>
</evidence>
<evidence type="ECO:0000256" key="2">
    <source>
        <dbReference type="ARBA" id="ARBA00022527"/>
    </source>
</evidence>
<keyword evidence="6" id="KW-0067">ATP-binding</keyword>
<dbReference type="InterPro" id="IPR000719">
    <property type="entry name" value="Prot_kinase_dom"/>
</dbReference>
<keyword evidence="3" id="KW-0808">Transferase</keyword>
<dbReference type="GO" id="GO:0004674">
    <property type="term" value="F:protein serine/threonine kinase activity"/>
    <property type="evidence" value="ECO:0007669"/>
    <property type="project" value="UniProtKB-KW"/>
</dbReference>
<dbReference type="GeneID" id="70228740"/>
<evidence type="ECO:0000313" key="12">
    <source>
        <dbReference type="Proteomes" id="UP000720189"/>
    </source>
</evidence>
<evidence type="ECO:0000256" key="9">
    <source>
        <dbReference type="SAM" id="MobiDB-lite"/>
    </source>
</evidence>
<feature type="compositionally biased region" description="Basic and acidic residues" evidence="9">
    <location>
        <begin position="574"/>
        <end position="590"/>
    </location>
</feature>
<evidence type="ECO:0000259" key="10">
    <source>
        <dbReference type="PROSITE" id="PS50011"/>
    </source>
</evidence>
<keyword evidence="12" id="KW-1185">Reference proteome</keyword>
<evidence type="ECO:0000256" key="1">
    <source>
        <dbReference type="ARBA" id="ARBA00012513"/>
    </source>
</evidence>
<evidence type="ECO:0000256" key="5">
    <source>
        <dbReference type="ARBA" id="ARBA00022777"/>
    </source>
</evidence>
<proteinExistence type="predicted"/>
<dbReference type="AlphaFoldDB" id="A0A9P9KN68"/>
<protein>
    <recommendedName>
        <fullName evidence="1">non-specific serine/threonine protein kinase</fullName>
        <ecNumber evidence="1">2.7.11.1</ecNumber>
    </recommendedName>
</protein>
<dbReference type="SMART" id="SM00220">
    <property type="entry name" value="S_TKc"/>
    <property type="match status" value="1"/>
</dbReference>
<dbReference type="EMBL" id="JAGMUX010000003">
    <property type="protein sequence ID" value="KAH7264915.1"/>
    <property type="molecule type" value="Genomic_DNA"/>
</dbReference>
<dbReference type="GO" id="GO:0005737">
    <property type="term" value="C:cytoplasm"/>
    <property type="evidence" value="ECO:0007669"/>
    <property type="project" value="TreeGrafter"/>
</dbReference>
<dbReference type="RefSeq" id="XP_046053650.1">
    <property type="nucleotide sequence ID" value="XM_046198786.1"/>
</dbReference>
<accession>A0A9P9KN68</accession>
<dbReference type="InterPro" id="IPR011009">
    <property type="entry name" value="Kinase-like_dom_sf"/>
</dbReference>
<dbReference type="SUPFAM" id="SSF56112">
    <property type="entry name" value="Protein kinase-like (PK-like)"/>
    <property type="match status" value="1"/>
</dbReference>
<dbReference type="OrthoDB" id="4062651at2759"/>
<comment type="catalytic activity">
    <reaction evidence="7">
        <text>L-threonyl-[protein] + ATP = O-phospho-L-threonyl-[protein] + ADP + H(+)</text>
        <dbReference type="Rhea" id="RHEA:46608"/>
        <dbReference type="Rhea" id="RHEA-COMP:11060"/>
        <dbReference type="Rhea" id="RHEA-COMP:11605"/>
        <dbReference type="ChEBI" id="CHEBI:15378"/>
        <dbReference type="ChEBI" id="CHEBI:30013"/>
        <dbReference type="ChEBI" id="CHEBI:30616"/>
        <dbReference type="ChEBI" id="CHEBI:61977"/>
        <dbReference type="ChEBI" id="CHEBI:456216"/>
        <dbReference type="EC" id="2.7.11.1"/>
    </reaction>
</comment>
<evidence type="ECO:0000256" key="8">
    <source>
        <dbReference type="ARBA" id="ARBA00048679"/>
    </source>
</evidence>
<dbReference type="PROSITE" id="PS50011">
    <property type="entry name" value="PROTEIN_KINASE_DOM"/>
    <property type="match status" value="1"/>
</dbReference>
<dbReference type="PANTHER" id="PTHR24361">
    <property type="entry name" value="MITOGEN-ACTIVATED KINASE KINASE KINASE"/>
    <property type="match status" value="1"/>
</dbReference>
<feature type="domain" description="Protein kinase" evidence="10">
    <location>
        <begin position="239"/>
        <end position="498"/>
    </location>
</feature>
<keyword evidence="2" id="KW-0723">Serine/threonine-protein kinase</keyword>
<comment type="caution">
    <text evidence="11">The sequence shown here is derived from an EMBL/GenBank/DDBJ whole genome shotgun (WGS) entry which is preliminary data.</text>
</comment>
<sequence>MDADQTVFYLTPENDCALEIVRDPDNSDRTCPNPRDPETLCLRIGLDRESKSPPYLVSFGRRAHNDVILNRFFRRNDQCYFDFNKETGELLLHGVSEDSDAQLNEIVELITNKEEEELNEEEGKKEELLRPQISKTRRQCVVILRPDLYREGVERQWLFQIRDAKFRLIPGRTHGRSEAALTKERLAFAGKTNNDRTIERTLQQLGTLDLQPKGLPAFKSHNTRFRTPPEPEKDKVIRITKLKPLGRGGQGEVHEVVDMYTGTHYACKIVGVRTEVPEWKIHSESDFRIKVENEVKMVQKLKHHHIVPYTHTQGFKIGQDIQIFMPIYEGDLHDLLQGLRDQAQEEVRTITSKMLYQMLEALNFVHTHDPPIIHRDVKPPNILHRGGNFFLTDFGIAKAVDTSNTIVGTGWYMAPEVRENRKQTPKVDIWGLGVTVVECLEHLEPEHERRRQFPEWKQWYEYLQTSLNQHHFPFASMVTVDTDRRPTARDLLSVQNWPMNTTLSLAAPPLSHQPNGTTTIHSAPPSLMDWTQTVPTAFFQPKQRNESMQLSQPNLVAIASLNVPPSPPAQPGARRGESVKSARSRNEREKKGHKRKRSSPNADAPSHSSGESERTSGRTLRPRPKRMRKAEEK</sequence>
<gene>
    <name evidence="11" type="ORF">BKA55DRAFT_685399</name>
</gene>